<keyword evidence="1" id="KW-0812">Transmembrane</keyword>
<evidence type="ECO:0000256" key="1">
    <source>
        <dbReference type="SAM" id="Phobius"/>
    </source>
</evidence>
<reference evidence="3 4" key="1">
    <citation type="submission" date="2017-06" db="EMBL/GenBank/DDBJ databases">
        <title>Comparative genomic analysis of Ambrosia Fusariam Clade fungi.</title>
        <authorList>
            <person name="Stajich J.E."/>
            <person name="Carrillo J."/>
            <person name="Kijimoto T."/>
            <person name="Eskalen A."/>
            <person name="O'Donnell K."/>
            <person name="Kasson M."/>
        </authorList>
    </citation>
    <scope>NUCLEOTIDE SEQUENCE [LARGE SCALE GENOMIC DNA]</scope>
    <source>
        <strain evidence="3 4">NRRL62579</strain>
    </source>
</reference>
<protein>
    <submittedName>
        <fullName evidence="3">Uncharacterized protein</fullName>
    </submittedName>
</protein>
<dbReference type="AlphaFoldDB" id="A0A428T249"/>
<dbReference type="STRING" id="1325735.A0A428T249"/>
<feature type="transmembrane region" description="Helical" evidence="1">
    <location>
        <begin position="222"/>
        <end position="243"/>
    </location>
</feature>
<evidence type="ECO:0000256" key="2">
    <source>
        <dbReference type="SAM" id="SignalP"/>
    </source>
</evidence>
<keyword evidence="1" id="KW-1133">Transmembrane helix</keyword>
<evidence type="ECO:0000313" key="4">
    <source>
        <dbReference type="Proteomes" id="UP000287144"/>
    </source>
</evidence>
<feature type="transmembrane region" description="Helical" evidence="1">
    <location>
        <begin position="61"/>
        <end position="82"/>
    </location>
</feature>
<dbReference type="EMBL" id="NKCK01000142">
    <property type="protein sequence ID" value="RSL96144.1"/>
    <property type="molecule type" value="Genomic_DNA"/>
</dbReference>
<feature type="transmembrane region" description="Helical" evidence="1">
    <location>
        <begin position="263"/>
        <end position="286"/>
    </location>
</feature>
<dbReference type="Proteomes" id="UP000287144">
    <property type="component" value="Unassembled WGS sequence"/>
</dbReference>
<keyword evidence="2" id="KW-0732">Signal</keyword>
<keyword evidence="1" id="KW-0472">Membrane</keyword>
<feature type="signal peptide" evidence="2">
    <location>
        <begin position="1"/>
        <end position="21"/>
    </location>
</feature>
<accession>A0A428T249</accession>
<comment type="caution">
    <text evidence="3">The sequence shown here is derived from an EMBL/GenBank/DDBJ whole genome shotgun (WGS) entry which is preliminary data.</text>
</comment>
<proteinExistence type="predicted"/>
<evidence type="ECO:0000313" key="3">
    <source>
        <dbReference type="EMBL" id="RSL96144.1"/>
    </source>
</evidence>
<feature type="chain" id="PRO_5019189675" evidence="2">
    <location>
        <begin position="22"/>
        <end position="818"/>
    </location>
</feature>
<feature type="transmembrane region" description="Helical" evidence="1">
    <location>
        <begin position="347"/>
        <end position="369"/>
    </location>
</feature>
<sequence>MSYQRRCIGLILACMVGVAHADPWDDFANNLFTDLAPLLALFGERATMQFMSQALGWEDCLLLAMAPLGIITILVSAIRVGGPAWLKAVVGRARENISAAEMELMSSTSKEVCELYNGQTIVRCQGSTPVWEFIYLIPTTLRNQNSHKKLDIRVLTLEEACSRMARIFRKVFAKSAPSSTRDASVERGFAPHEAIYVIRNMSSDAPNIILNLQSNNSNRKELQAFASVGVILQMCVVAFFGIITYHPTIKNTFRKDNKRVDDYAFPLAVSGTLVLALGVFLCGTVVESSTRETHYKRNDKYEMRIVWIQQKQTVGDQVFEPFATFPNTPRNVVTMSRRCDKVEARSLEPLTIIGICAGLAGFIIQFIGLRGMNSAATLAQLGVVGIMTVIRAWLDSLAWALTLLANSQNGGPGETASLVPQLGDLGPSMKMERQKPYSWTISTGSDVRHEPFLYHRPSCSSKAQQVLETRRNLSRLAQFKGPAASEAVNLVTAMEKVLNKTDQLIQDLRWWAPETFDVLSEIQDLDGLYEDGSTGRPVGDGENRPIFSLESETRKELDQIFKRNTKLDAILIDDKRVVGYGPPRPQSLGGKSRDSLEKLYAKDLLFSFLISAAKTLPKTLQSKVETRDSNASTIINGASKVLLTQELTSLAAEFDRLGYGTEQEVWASTIAAFSVAEKLPSPRPLFDIGRERAEKFRQEGKWSDANREYLNLWKQTQCYVSSFQDIYARGTVLLIEHFHNLTDHVYTTPAYHTAADPALAYLTPVYHYHPAADPTPAYYTAADPTAVDSFPDYFGITGAHLHAGLPYTMPQFEMIDLS</sequence>
<keyword evidence="4" id="KW-1185">Reference proteome</keyword>
<gene>
    <name evidence="3" type="ORF">CEP52_011648</name>
</gene>
<organism evidence="3 4">
    <name type="scientific">Fusarium oligoseptatum</name>
    <dbReference type="NCBI Taxonomy" id="2604345"/>
    <lineage>
        <taxon>Eukaryota</taxon>
        <taxon>Fungi</taxon>
        <taxon>Dikarya</taxon>
        <taxon>Ascomycota</taxon>
        <taxon>Pezizomycotina</taxon>
        <taxon>Sordariomycetes</taxon>
        <taxon>Hypocreomycetidae</taxon>
        <taxon>Hypocreales</taxon>
        <taxon>Nectriaceae</taxon>
        <taxon>Fusarium</taxon>
        <taxon>Fusarium solani species complex</taxon>
    </lineage>
</organism>
<name>A0A428T249_9HYPO</name>